<gene>
    <name evidence="3" type="ORF">BK138_23915</name>
</gene>
<dbReference type="AlphaFoldDB" id="A0A1R1EJ96"/>
<feature type="transmembrane region" description="Helical" evidence="2">
    <location>
        <begin position="16"/>
        <end position="39"/>
    </location>
</feature>
<evidence type="ECO:0000256" key="1">
    <source>
        <dbReference type="SAM" id="MobiDB-lite"/>
    </source>
</evidence>
<evidence type="ECO:0000313" key="4">
    <source>
        <dbReference type="Proteomes" id="UP000187172"/>
    </source>
</evidence>
<keyword evidence="4" id="KW-1185">Reference proteome</keyword>
<organism evidence="3 4">
    <name type="scientific">Paenibacillus rhizosphaerae</name>
    <dbReference type="NCBI Taxonomy" id="297318"/>
    <lineage>
        <taxon>Bacteria</taxon>
        <taxon>Bacillati</taxon>
        <taxon>Bacillota</taxon>
        <taxon>Bacilli</taxon>
        <taxon>Bacillales</taxon>
        <taxon>Paenibacillaceae</taxon>
        <taxon>Paenibacillus</taxon>
    </lineage>
</organism>
<feature type="region of interest" description="Disordered" evidence="1">
    <location>
        <begin position="186"/>
        <end position="243"/>
    </location>
</feature>
<feature type="transmembrane region" description="Helical" evidence="2">
    <location>
        <begin position="84"/>
        <end position="105"/>
    </location>
</feature>
<evidence type="ECO:0000313" key="3">
    <source>
        <dbReference type="EMBL" id="OMF51887.1"/>
    </source>
</evidence>
<dbReference type="EMBL" id="MRTP01000008">
    <property type="protein sequence ID" value="OMF51887.1"/>
    <property type="molecule type" value="Genomic_DNA"/>
</dbReference>
<name>A0A1R1EJ96_9BACL</name>
<feature type="compositionally biased region" description="Acidic residues" evidence="1">
    <location>
        <begin position="186"/>
        <end position="215"/>
    </location>
</feature>
<evidence type="ECO:0000256" key="2">
    <source>
        <dbReference type="SAM" id="Phobius"/>
    </source>
</evidence>
<accession>A0A1R1EJ96</accession>
<dbReference type="STRING" id="297318.BK138_23915"/>
<feature type="transmembrane region" description="Helical" evidence="2">
    <location>
        <begin position="51"/>
        <end position="72"/>
    </location>
</feature>
<protein>
    <submittedName>
        <fullName evidence="3">Uncharacterized protein</fullName>
    </submittedName>
</protein>
<sequence length="268" mass="30558">MEIPVPYKVRFSTFDTWIIILTLLVFPVGGLLAFIRLASTHHHNKAKGRNLRLLGWAMVFSYISIMIILYLTYDTFGEEEQIDYLTSGIVLAIYWFLPTLIFFLVGHRLDKKFGSLLQVYQEAVVSMRLTSVEQIRSLSQTSPADVTRDLTFMFEEGLLPEGRIINGTVYIQQQALEDYLSGEYEEEYDDEYDEENDEEYDDEYDDEYDEEESASDENGHGRPSGFQSPVSGQSSSPKTVECPGCGARVFLGAEREKECEYCGNVVCA</sequence>
<keyword evidence="2" id="KW-0812">Transmembrane</keyword>
<dbReference type="RefSeq" id="WP_076173313.1">
    <property type="nucleotide sequence ID" value="NZ_MRTP01000008.1"/>
</dbReference>
<keyword evidence="2" id="KW-1133">Transmembrane helix</keyword>
<dbReference type="Proteomes" id="UP000187172">
    <property type="component" value="Unassembled WGS sequence"/>
</dbReference>
<reference evidence="3 4" key="1">
    <citation type="submission" date="2016-11" db="EMBL/GenBank/DDBJ databases">
        <title>Paenibacillus species isolates.</title>
        <authorList>
            <person name="Beno S.M."/>
        </authorList>
    </citation>
    <scope>NUCLEOTIDE SEQUENCE [LARGE SCALE GENOMIC DNA]</scope>
    <source>
        <strain evidence="3 4">FSL R5-0378</strain>
    </source>
</reference>
<feature type="compositionally biased region" description="Polar residues" evidence="1">
    <location>
        <begin position="225"/>
        <end position="238"/>
    </location>
</feature>
<proteinExistence type="predicted"/>
<keyword evidence="2" id="KW-0472">Membrane</keyword>
<comment type="caution">
    <text evidence="3">The sequence shown here is derived from an EMBL/GenBank/DDBJ whole genome shotgun (WGS) entry which is preliminary data.</text>
</comment>